<dbReference type="InterPro" id="IPR006612">
    <property type="entry name" value="THAP_Znf"/>
</dbReference>
<reference evidence="8" key="1">
    <citation type="submission" date="2024-04" db="EMBL/GenBank/DDBJ databases">
        <authorList>
            <consortium name="Molecular Ecology Group"/>
        </authorList>
    </citation>
    <scope>NUCLEOTIDE SEQUENCE</scope>
</reference>
<accession>A0AAV2P489</accession>
<protein>
    <recommendedName>
        <fullName evidence="7">THAP-type domain-containing protein</fullName>
    </recommendedName>
</protein>
<keyword evidence="3" id="KW-0862">Zinc</keyword>
<dbReference type="PROSITE" id="PS50950">
    <property type="entry name" value="ZF_THAP"/>
    <property type="match status" value="1"/>
</dbReference>
<dbReference type="GO" id="GO:0043565">
    <property type="term" value="F:sequence-specific DNA binding"/>
    <property type="evidence" value="ECO:0007669"/>
    <property type="project" value="InterPro"/>
</dbReference>
<dbReference type="AlphaFoldDB" id="A0AAV2P489"/>
<evidence type="ECO:0000313" key="8">
    <source>
        <dbReference type="EMBL" id="CAL1686606.1"/>
    </source>
</evidence>
<dbReference type="SMART" id="SM00692">
    <property type="entry name" value="DM3"/>
    <property type="match status" value="1"/>
</dbReference>
<dbReference type="Proteomes" id="UP001497644">
    <property type="component" value="Chromosome 7"/>
</dbReference>
<evidence type="ECO:0000256" key="3">
    <source>
        <dbReference type="ARBA" id="ARBA00022833"/>
    </source>
</evidence>
<evidence type="ECO:0000313" key="9">
    <source>
        <dbReference type="Proteomes" id="UP001497644"/>
    </source>
</evidence>
<dbReference type="PANTHER" id="PTHR46600:SF11">
    <property type="entry name" value="THAP DOMAIN-CONTAINING PROTEIN 10"/>
    <property type="match status" value="1"/>
</dbReference>
<keyword evidence="2 5" id="KW-0863">Zinc-finger</keyword>
<keyword evidence="4 5" id="KW-0238">DNA-binding</keyword>
<dbReference type="Pfam" id="PF05485">
    <property type="entry name" value="THAP"/>
    <property type="match status" value="1"/>
</dbReference>
<evidence type="ECO:0000256" key="5">
    <source>
        <dbReference type="PROSITE-ProRule" id="PRU00309"/>
    </source>
</evidence>
<gene>
    <name evidence="8" type="ORF">LPLAT_LOCUS11963</name>
</gene>
<dbReference type="Gene3D" id="6.20.210.20">
    <property type="entry name" value="THAP domain"/>
    <property type="match status" value="1"/>
</dbReference>
<dbReference type="PANTHER" id="PTHR46600">
    <property type="entry name" value="THAP DOMAIN-CONTAINING"/>
    <property type="match status" value="1"/>
</dbReference>
<evidence type="ECO:0000256" key="1">
    <source>
        <dbReference type="ARBA" id="ARBA00022723"/>
    </source>
</evidence>
<evidence type="ECO:0000256" key="2">
    <source>
        <dbReference type="ARBA" id="ARBA00022771"/>
    </source>
</evidence>
<dbReference type="InterPro" id="IPR038441">
    <property type="entry name" value="THAP_Znf_sf"/>
</dbReference>
<feature type="coiled-coil region" evidence="6">
    <location>
        <begin position="148"/>
        <end position="210"/>
    </location>
</feature>
<name>A0AAV2P489_9HYME</name>
<dbReference type="SMART" id="SM00980">
    <property type="entry name" value="THAP"/>
    <property type="match status" value="1"/>
</dbReference>
<evidence type="ECO:0000256" key="4">
    <source>
        <dbReference type="ARBA" id="ARBA00023125"/>
    </source>
</evidence>
<sequence length="244" mass="28528">MPGCCVPGCSNSTAKGFSMRSFPADRERKALWIANIGTPNWEPKANSRICEVHFSKEMWERVRCDGKQKLKCNAVPTIFPFHQLDTNISFDNHDKGENHIDGDNLANDKRSNINLLPISQAYLNASMSTNVEEEIDSKKQCEELRYLLRKSEQTCKKLRSTMKRREEMFNRIIVKSDRYRRILKERLKRLRESNQNYEKLKINLEKIFNKDQIIILSGNDCKWSYETIMRALDLKDTCGNNNKV</sequence>
<proteinExistence type="predicted"/>
<keyword evidence="1" id="KW-0479">Metal-binding</keyword>
<dbReference type="GO" id="GO:0008270">
    <property type="term" value="F:zinc ion binding"/>
    <property type="evidence" value="ECO:0007669"/>
    <property type="project" value="UniProtKB-KW"/>
</dbReference>
<feature type="domain" description="THAP-type" evidence="7">
    <location>
        <begin position="1"/>
        <end position="79"/>
    </location>
</feature>
<evidence type="ECO:0000256" key="6">
    <source>
        <dbReference type="SAM" id="Coils"/>
    </source>
</evidence>
<dbReference type="EMBL" id="OZ034830">
    <property type="protein sequence ID" value="CAL1686606.1"/>
    <property type="molecule type" value="Genomic_DNA"/>
</dbReference>
<dbReference type="SUPFAM" id="SSF57716">
    <property type="entry name" value="Glucocorticoid receptor-like (DNA-binding domain)"/>
    <property type="match status" value="1"/>
</dbReference>
<evidence type="ECO:0000259" key="7">
    <source>
        <dbReference type="PROSITE" id="PS50950"/>
    </source>
</evidence>
<keyword evidence="9" id="KW-1185">Reference proteome</keyword>
<organism evidence="8 9">
    <name type="scientific">Lasius platythorax</name>
    <dbReference type="NCBI Taxonomy" id="488582"/>
    <lineage>
        <taxon>Eukaryota</taxon>
        <taxon>Metazoa</taxon>
        <taxon>Ecdysozoa</taxon>
        <taxon>Arthropoda</taxon>
        <taxon>Hexapoda</taxon>
        <taxon>Insecta</taxon>
        <taxon>Pterygota</taxon>
        <taxon>Neoptera</taxon>
        <taxon>Endopterygota</taxon>
        <taxon>Hymenoptera</taxon>
        <taxon>Apocrita</taxon>
        <taxon>Aculeata</taxon>
        <taxon>Formicoidea</taxon>
        <taxon>Formicidae</taxon>
        <taxon>Formicinae</taxon>
        <taxon>Lasius</taxon>
        <taxon>Lasius</taxon>
    </lineage>
</organism>
<dbReference type="InterPro" id="IPR026516">
    <property type="entry name" value="THAP1/10"/>
</dbReference>
<keyword evidence="6" id="KW-0175">Coiled coil</keyword>